<feature type="transmembrane region" description="Helical" evidence="1">
    <location>
        <begin position="71"/>
        <end position="90"/>
    </location>
</feature>
<feature type="transmembrane region" description="Helical" evidence="1">
    <location>
        <begin position="38"/>
        <end position="59"/>
    </location>
</feature>
<reference evidence="2 3" key="1">
    <citation type="submission" date="2016-10" db="EMBL/GenBank/DDBJ databases">
        <title>Comparative genomics between deep and shallow subseafloor isolates.</title>
        <authorList>
            <person name="Ishii S."/>
            <person name="Miller J.R."/>
            <person name="Sutton G."/>
            <person name="Suzuki S."/>
            <person name="Methe B."/>
            <person name="Inagaki F."/>
            <person name="Imachi H."/>
        </authorList>
    </citation>
    <scope>NUCLEOTIDE SEQUENCE [LARGE SCALE GENOMIC DNA]</scope>
    <source>
        <strain evidence="2 3">MO-MB1</strain>
    </source>
</reference>
<dbReference type="EMBL" id="CP017766">
    <property type="protein sequence ID" value="AUB56019.1"/>
    <property type="molecule type" value="Genomic_DNA"/>
</dbReference>
<dbReference type="Proteomes" id="UP000232806">
    <property type="component" value="Chromosome"/>
</dbReference>
<dbReference type="Pfam" id="PF19094">
    <property type="entry name" value="EMC6_arch"/>
    <property type="match status" value="1"/>
</dbReference>
<evidence type="ECO:0000313" key="3">
    <source>
        <dbReference type="Proteomes" id="UP000232806"/>
    </source>
</evidence>
<keyword evidence="1" id="KW-0812">Transmembrane</keyword>
<keyword evidence="1" id="KW-1133">Transmembrane helix</keyword>
<feature type="transmembrane region" description="Helical" evidence="1">
    <location>
        <begin position="12"/>
        <end position="32"/>
    </location>
</feature>
<sequence>MDIEVKLTSIHAALAIVAGAISYLLSTGAISALGKNEFLAVLGGLLILYLTGQLSERIFGKEAVGGMKGWLWSGILPFFFVWVLVWVMMYNLL</sequence>
<dbReference type="OrthoDB" id="64172at2157"/>
<dbReference type="RefSeq" id="WP_100905995.1">
    <property type="nucleotide sequence ID" value="NZ_CP017766.1"/>
</dbReference>
<dbReference type="GeneID" id="35122464"/>
<dbReference type="AlphaFoldDB" id="A0A2H4VD58"/>
<protein>
    <recommendedName>
        <fullName evidence="4">DUF5379 family protein</fullName>
    </recommendedName>
</protein>
<name>A0A2H4VD58_9EURY</name>
<organism evidence="2 3">
    <name type="scientific">Methanobacterium subterraneum</name>
    <dbReference type="NCBI Taxonomy" id="59277"/>
    <lineage>
        <taxon>Archaea</taxon>
        <taxon>Methanobacteriati</taxon>
        <taxon>Methanobacteriota</taxon>
        <taxon>Methanomada group</taxon>
        <taxon>Methanobacteria</taxon>
        <taxon>Methanobacteriales</taxon>
        <taxon>Methanobacteriaceae</taxon>
        <taxon>Methanobacterium</taxon>
    </lineage>
</organism>
<keyword evidence="1" id="KW-0472">Membrane</keyword>
<gene>
    <name evidence="2" type="ORF">BK007_08420</name>
</gene>
<proteinExistence type="predicted"/>
<evidence type="ECO:0000256" key="1">
    <source>
        <dbReference type="SAM" id="Phobius"/>
    </source>
</evidence>
<accession>A0A2H4VD58</accession>
<dbReference type="InterPro" id="IPR043941">
    <property type="entry name" value="EMC6-arch"/>
</dbReference>
<evidence type="ECO:0008006" key="4">
    <source>
        <dbReference type="Google" id="ProtNLM"/>
    </source>
</evidence>
<evidence type="ECO:0000313" key="2">
    <source>
        <dbReference type="EMBL" id="AUB56019.1"/>
    </source>
</evidence>